<reference evidence="1" key="1">
    <citation type="submission" date="2013-10" db="EMBL/GenBank/DDBJ databases">
        <title>The Genome Sequence of Fusobacterium nucleatum CTI-6.</title>
        <authorList>
            <consortium name="The Broad Institute Genomics Platform"/>
            <person name="Earl A."/>
            <person name="Ward D."/>
            <person name="Feldgarden M."/>
            <person name="Gevers D."/>
            <person name="Kostic A."/>
            <person name="Garrett W."/>
            <person name="Young S.K."/>
            <person name="Zeng Q."/>
            <person name="Gargeya S."/>
            <person name="Fitzgerald M."/>
            <person name="Abouelleil A."/>
            <person name="Alvarado L."/>
            <person name="Berlin A.M."/>
            <person name="Chapman S.B."/>
            <person name="Gainer-Dewar J."/>
            <person name="Goldberg J."/>
            <person name="Gnerre S."/>
            <person name="Griggs A."/>
            <person name="Gujja S."/>
            <person name="Hansen M."/>
            <person name="Howarth C."/>
            <person name="Imamovic A."/>
            <person name="Ireland A."/>
            <person name="Larimer J."/>
            <person name="McCowan C."/>
            <person name="Murphy C."/>
            <person name="Pearson M."/>
            <person name="Poon T.W."/>
            <person name="Priest M."/>
            <person name="Roberts A."/>
            <person name="Saif S."/>
            <person name="Shea T."/>
            <person name="Sykes S."/>
            <person name="Wortman J."/>
            <person name="Nusbaum C."/>
            <person name="Birren B."/>
        </authorList>
    </citation>
    <scope>NUCLEOTIDE SEQUENCE [LARGE SCALE GENOMIC DNA]</scope>
    <source>
        <strain evidence="1">CTI-6</strain>
    </source>
</reference>
<dbReference type="EMBL" id="AXNV01000004">
    <property type="protein sequence ID" value="ERT48744.1"/>
    <property type="molecule type" value="Genomic_DNA"/>
</dbReference>
<evidence type="ECO:0008006" key="2">
    <source>
        <dbReference type="Google" id="ProtNLM"/>
    </source>
</evidence>
<evidence type="ECO:0000313" key="1">
    <source>
        <dbReference type="EMBL" id="ERT48744.1"/>
    </source>
</evidence>
<accession>U7TWR6</accession>
<dbReference type="AlphaFoldDB" id="U7TWR6"/>
<dbReference type="PATRIC" id="fig|1316587.3.peg.548"/>
<sequence length="118" mass="13737">MLKKSILIIFSFFSLACSNTDNQTKYVDRKAPKEKEEIVETVQREEKYYSDTSVLEDIEMYVDRKAPREKEEIEEVQKQKKYYSDTSVLEDVTIQVISDMLDLGLKILISTIIPGAFN</sequence>
<name>U7TWR6_FUSNU</name>
<organism evidence="1">
    <name type="scientific">Fusobacterium nucleatum CTI-6</name>
    <dbReference type="NCBI Taxonomy" id="1316587"/>
    <lineage>
        <taxon>Bacteria</taxon>
        <taxon>Fusobacteriati</taxon>
        <taxon>Fusobacteriota</taxon>
        <taxon>Fusobacteriia</taxon>
        <taxon>Fusobacteriales</taxon>
        <taxon>Fusobacteriaceae</taxon>
        <taxon>Fusobacterium</taxon>
    </lineage>
</organism>
<dbReference type="PROSITE" id="PS51257">
    <property type="entry name" value="PROKAR_LIPOPROTEIN"/>
    <property type="match status" value="1"/>
</dbReference>
<proteinExistence type="predicted"/>
<comment type="caution">
    <text evidence="1">The sequence shown here is derived from an EMBL/GenBank/DDBJ whole genome shotgun (WGS) entry which is preliminary data.</text>
</comment>
<protein>
    <recommendedName>
        <fullName evidence="2">Lipoprotein</fullName>
    </recommendedName>
</protein>
<gene>
    <name evidence="1" type="ORF">HMPREF1767_00554</name>
</gene>